<dbReference type="PROSITE" id="PS51186">
    <property type="entry name" value="GNAT"/>
    <property type="match status" value="1"/>
</dbReference>
<feature type="domain" description="N-acetyltransferase" evidence="3">
    <location>
        <begin position="3"/>
        <end position="143"/>
    </location>
</feature>
<evidence type="ECO:0000256" key="1">
    <source>
        <dbReference type="ARBA" id="ARBA00022679"/>
    </source>
</evidence>
<dbReference type="RefSeq" id="WP_121795397.1">
    <property type="nucleotide sequence ID" value="NZ_RDBF01000014.1"/>
</dbReference>
<accession>A0A3L8PJ94</accession>
<evidence type="ECO:0000313" key="4">
    <source>
        <dbReference type="EMBL" id="RLV54753.1"/>
    </source>
</evidence>
<keyword evidence="1 4" id="KW-0808">Transferase</keyword>
<organism evidence="4 5">
    <name type="scientific">Aeromicrobium phragmitis</name>
    <dbReference type="NCBI Taxonomy" id="2478914"/>
    <lineage>
        <taxon>Bacteria</taxon>
        <taxon>Bacillati</taxon>
        <taxon>Actinomycetota</taxon>
        <taxon>Actinomycetes</taxon>
        <taxon>Propionibacteriales</taxon>
        <taxon>Nocardioidaceae</taxon>
        <taxon>Aeromicrobium</taxon>
    </lineage>
</organism>
<dbReference type="Pfam" id="PF00583">
    <property type="entry name" value="Acetyltransf_1"/>
    <property type="match status" value="1"/>
</dbReference>
<dbReference type="CDD" id="cd04301">
    <property type="entry name" value="NAT_SF"/>
    <property type="match status" value="1"/>
</dbReference>
<dbReference type="InterPro" id="IPR050832">
    <property type="entry name" value="Bact_Acetyltransf"/>
</dbReference>
<protein>
    <submittedName>
        <fullName evidence="4">GNAT family N-acetyltransferase</fullName>
    </submittedName>
</protein>
<dbReference type="GO" id="GO:0016747">
    <property type="term" value="F:acyltransferase activity, transferring groups other than amino-acyl groups"/>
    <property type="evidence" value="ECO:0007669"/>
    <property type="project" value="InterPro"/>
</dbReference>
<dbReference type="OrthoDB" id="2639622at2"/>
<sequence length="145" mass="16148">MKAQVRTARTDDIDEIIALWEVAAENAARPVDSRAGVLRLLERDPDALLLAELDGVIVGTVIAGWDGWRAHLYRLAVHPARRGDGIARTLVDAAERRLHVLGAQRFDAMVLDDNTLGTAFWSARGYSPQAEWRRWVRPAETAPRS</sequence>
<dbReference type="SUPFAM" id="SSF55729">
    <property type="entry name" value="Acyl-CoA N-acyltransferases (Nat)"/>
    <property type="match status" value="1"/>
</dbReference>
<dbReference type="InterPro" id="IPR016181">
    <property type="entry name" value="Acyl_CoA_acyltransferase"/>
</dbReference>
<reference evidence="4 5" key="1">
    <citation type="submission" date="2018-10" db="EMBL/GenBank/DDBJ databases">
        <title>Aeromicrobium sp. 9W16Y-2 whole genome shotgun sequence.</title>
        <authorList>
            <person name="Li F."/>
        </authorList>
    </citation>
    <scope>NUCLEOTIDE SEQUENCE [LARGE SCALE GENOMIC DNA]</scope>
    <source>
        <strain evidence="4 5">9W16Y-2</strain>
    </source>
</reference>
<comment type="caution">
    <text evidence="4">The sequence shown here is derived from an EMBL/GenBank/DDBJ whole genome shotgun (WGS) entry which is preliminary data.</text>
</comment>
<dbReference type="InterPro" id="IPR000182">
    <property type="entry name" value="GNAT_dom"/>
</dbReference>
<keyword evidence="5" id="KW-1185">Reference proteome</keyword>
<evidence type="ECO:0000313" key="5">
    <source>
        <dbReference type="Proteomes" id="UP000282515"/>
    </source>
</evidence>
<dbReference type="AlphaFoldDB" id="A0A3L8PJ94"/>
<dbReference type="Gene3D" id="3.40.630.30">
    <property type="match status" value="1"/>
</dbReference>
<dbReference type="PANTHER" id="PTHR43877:SF1">
    <property type="entry name" value="ACETYLTRANSFERASE"/>
    <property type="match status" value="1"/>
</dbReference>
<evidence type="ECO:0000256" key="2">
    <source>
        <dbReference type="ARBA" id="ARBA00023315"/>
    </source>
</evidence>
<keyword evidence="2" id="KW-0012">Acyltransferase</keyword>
<dbReference type="EMBL" id="RDBF01000014">
    <property type="protein sequence ID" value="RLV54753.1"/>
    <property type="molecule type" value="Genomic_DNA"/>
</dbReference>
<gene>
    <name evidence="4" type="ORF">D9V41_15015</name>
</gene>
<proteinExistence type="predicted"/>
<name>A0A3L8PJ94_9ACTN</name>
<dbReference type="PANTHER" id="PTHR43877">
    <property type="entry name" value="AMINOALKYLPHOSPHONATE N-ACETYLTRANSFERASE-RELATED-RELATED"/>
    <property type="match status" value="1"/>
</dbReference>
<dbReference type="Proteomes" id="UP000282515">
    <property type="component" value="Unassembled WGS sequence"/>
</dbReference>
<evidence type="ECO:0000259" key="3">
    <source>
        <dbReference type="PROSITE" id="PS51186"/>
    </source>
</evidence>